<proteinExistence type="predicted"/>
<reference evidence="1 2" key="1">
    <citation type="journal article" date="2016" name="Front. Microbiol.">
        <title>Complete Genome Sequence of Clostridium estertheticum DSM 8809, a Microbe Identified in Spoiled Vacuum Packed Beef.</title>
        <authorList>
            <person name="Yu Z."/>
            <person name="Gunn L."/>
            <person name="Brennan E."/>
            <person name="Reid R."/>
            <person name="Wall P.G."/>
            <person name="Gaora O.P."/>
            <person name="Hurley D."/>
            <person name="Bolton D."/>
            <person name="Fanning S."/>
        </authorList>
    </citation>
    <scope>NUCLEOTIDE SEQUENCE [LARGE SCALE GENOMIC DNA]</scope>
    <source>
        <strain evidence="1 2">DSM 8809</strain>
        <plasmid evidence="2">Plasmid pdsm8809</plasmid>
    </source>
</reference>
<dbReference type="AlphaFoldDB" id="A0A1J0GNA6"/>
<gene>
    <name evidence="1" type="ORF">A7L45_22020</name>
</gene>
<dbReference type="RefSeq" id="WP_071615098.1">
    <property type="nucleotide sequence ID" value="NZ_CP015757.1"/>
</dbReference>
<organism evidence="1 2">
    <name type="scientific">Clostridium estertheticum subsp. estertheticum</name>
    <dbReference type="NCBI Taxonomy" id="1552"/>
    <lineage>
        <taxon>Bacteria</taxon>
        <taxon>Bacillati</taxon>
        <taxon>Bacillota</taxon>
        <taxon>Clostridia</taxon>
        <taxon>Eubacteriales</taxon>
        <taxon>Clostridiaceae</taxon>
        <taxon>Clostridium</taxon>
    </lineage>
</organism>
<protein>
    <submittedName>
        <fullName evidence="1">Uncharacterized protein</fullName>
    </submittedName>
</protein>
<keyword evidence="2" id="KW-1185">Reference proteome</keyword>
<dbReference type="Proteomes" id="UP000182569">
    <property type="component" value="Plasmid pdsm8809"/>
</dbReference>
<dbReference type="OrthoDB" id="9933358at2"/>
<evidence type="ECO:0000313" key="1">
    <source>
        <dbReference type="EMBL" id="APC42819.1"/>
    </source>
</evidence>
<accession>A0A1J0GNA6</accession>
<keyword evidence="1" id="KW-0614">Plasmid</keyword>
<name>A0A1J0GNA6_9CLOT</name>
<geneLocation type="plasmid" evidence="2">
    <name>pdsm8809</name>
</geneLocation>
<evidence type="ECO:0000313" key="2">
    <source>
        <dbReference type="Proteomes" id="UP000182569"/>
    </source>
</evidence>
<sequence length="188" mass="21551">MARSKKTESSIKCITSKDFELLKGIAKTGVTSHFDSINVIGLSEKRLKNLEKESYISSKGVVIGGKDTIKVYYLSNKGKEHVKHNSNIDKFYRSNERQIQHDLKLSSIYYSLEKEQRNTWTNENDLIDKYKLDNPDKELKTMVDATFSMNGVTVAVEVITRNYSKEQIQDKYNVANEIGCKELIKIEA</sequence>
<dbReference type="EMBL" id="CP015757">
    <property type="protein sequence ID" value="APC42819.1"/>
    <property type="molecule type" value="Genomic_DNA"/>
</dbReference>
<dbReference type="KEGG" id="ceu:A7L45_22020"/>